<feature type="transmembrane region" description="Helical" evidence="16">
    <location>
        <begin position="214"/>
        <end position="236"/>
    </location>
</feature>
<dbReference type="Pfam" id="PF00361">
    <property type="entry name" value="Proton_antipo_M"/>
    <property type="match status" value="1"/>
</dbReference>
<keyword evidence="14 16" id="KW-0472">Membrane</keyword>
<dbReference type="GO" id="GO:0042773">
    <property type="term" value="P:ATP synthesis coupled electron transport"/>
    <property type="evidence" value="ECO:0007669"/>
    <property type="project" value="InterPro"/>
</dbReference>
<evidence type="ECO:0000256" key="10">
    <source>
        <dbReference type="ARBA" id="ARBA00022989"/>
    </source>
</evidence>
<feature type="transmembrane region" description="Helical" evidence="16">
    <location>
        <begin position="256"/>
        <end position="274"/>
    </location>
</feature>
<comment type="subcellular location">
    <subcellularLocation>
        <location evidence="1 16">Mitochondrion membrane</location>
        <topology evidence="1 16">Multi-pass membrane protein</topology>
    </subcellularLocation>
</comment>
<keyword evidence="8" id="KW-1278">Translocase</keyword>
<evidence type="ECO:0000256" key="4">
    <source>
        <dbReference type="ARBA" id="ARBA00021006"/>
    </source>
</evidence>
<proteinExistence type="inferred from homology"/>
<evidence type="ECO:0000256" key="1">
    <source>
        <dbReference type="ARBA" id="ARBA00004225"/>
    </source>
</evidence>
<feature type="transmembrane region" description="Helical" evidence="16">
    <location>
        <begin position="20"/>
        <end position="39"/>
    </location>
</feature>
<sequence>MLLVKMSSYLLVFKSNWIWVFLWMAFLVKLPIYGFHGWLPKAHVEAPLSGSMLLAGILLKFGGYGMVRFMWFTEISMINIIMLLLVISLWGGVMSSLICICQSDVKSFIAYSSIGHMAMSLAGMLSFYSVGKLACVCLFFAHGLCSPILFSLAASLYDFVGSRNVLLSKGILRVFPIFSVYWFLFCIINMGFPPSLNFLSEVFCVSSVIWLSDVFSFLGGLMCFFTGCYCLVLYSLVNHGSMSELVKPTTMMSARYLFSFVFVCFILLGGFLSLDSFFV</sequence>
<name>A0A866UBW3_9BIVA</name>
<dbReference type="GO" id="GO:0008137">
    <property type="term" value="F:NADH dehydrogenase (ubiquinone) activity"/>
    <property type="evidence" value="ECO:0007669"/>
    <property type="project" value="UniProtKB-UniRule"/>
</dbReference>
<keyword evidence="12 16" id="KW-0830">Ubiquinone</keyword>
<dbReference type="GO" id="GO:0048039">
    <property type="term" value="F:ubiquinone binding"/>
    <property type="evidence" value="ECO:0007669"/>
    <property type="project" value="TreeGrafter"/>
</dbReference>
<feature type="transmembrane region" description="Helical" evidence="16">
    <location>
        <begin position="77"/>
        <end position="101"/>
    </location>
</feature>
<dbReference type="PRINTS" id="PR01437">
    <property type="entry name" value="NUOXDRDTASE4"/>
</dbReference>
<dbReference type="PANTHER" id="PTHR43507">
    <property type="entry name" value="NADH-UBIQUINONE OXIDOREDUCTASE CHAIN 4"/>
    <property type="match status" value="1"/>
</dbReference>
<evidence type="ECO:0000256" key="5">
    <source>
        <dbReference type="ARBA" id="ARBA00022448"/>
    </source>
</evidence>
<feature type="domain" description="NADH:quinone oxidoreductase/Mrp antiporter transmembrane" evidence="17">
    <location>
        <begin position="13"/>
        <end position="212"/>
    </location>
</feature>
<dbReference type="AlphaFoldDB" id="A0A866UBW3"/>
<evidence type="ECO:0000256" key="13">
    <source>
        <dbReference type="ARBA" id="ARBA00023128"/>
    </source>
</evidence>
<dbReference type="GO" id="GO:0031966">
    <property type="term" value="C:mitochondrial membrane"/>
    <property type="evidence" value="ECO:0007669"/>
    <property type="project" value="UniProtKB-SubCell"/>
</dbReference>
<dbReference type="PANTHER" id="PTHR43507:SF20">
    <property type="entry name" value="NADH-UBIQUINONE OXIDOREDUCTASE CHAIN 4"/>
    <property type="match status" value="1"/>
</dbReference>
<feature type="transmembrane region" description="Helical" evidence="16">
    <location>
        <begin position="108"/>
        <end position="128"/>
    </location>
</feature>
<dbReference type="GO" id="GO:0003954">
    <property type="term" value="F:NADH dehydrogenase activity"/>
    <property type="evidence" value="ECO:0007669"/>
    <property type="project" value="TreeGrafter"/>
</dbReference>
<evidence type="ECO:0000256" key="11">
    <source>
        <dbReference type="ARBA" id="ARBA00023027"/>
    </source>
</evidence>
<keyword evidence="9 16" id="KW-0249">Electron transport</keyword>
<accession>A0A866UBW3</accession>
<dbReference type="InterPro" id="IPR003918">
    <property type="entry name" value="NADH_UbQ_OxRdtase"/>
</dbReference>
<evidence type="ECO:0000256" key="8">
    <source>
        <dbReference type="ARBA" id="ARBA00022967"/>
    </source>
</evidence>
<reference evidence="18" key="1">
    <citation type="submission" date="2020-03" db="EMBL/GenBank/DDBJ databases">
        <title>the complete mitochondrial genome sequence of Antigona lamellaris.</title>
        <authorList>
            <person name="Zhong S."/>
        </authorList>
    </citation>
    <scope>NUCLEOTIDE SEQUENCE</scope>
</reference>
<feature type="transmembrane region" description="Helical" evidence="16">
    <location>
        <begin position="172"/>
        <end position="194"/>
    </location>
</feature>
<evidence type="ECO:0000256" key="2">
    <source>
        <dbReference type="ARBA" id="ARBA00009025"/>
    </source>
</evidence>
<dbReference type="EC" id="7.1.1.2" evidence="3 16"/>
<evidence type="ECO:0000256" key="3">
    <source>
        <dbReference type="ARBA" id="ARBA00012944"/>
    </source>
</evidence>
<geneLocation type="mitochondrion" evidence="18"/>
<evidence type="ECO:0000256" key="16">
    <source>
        <dbReference type="RuleBase" id="RU003297"/>
    </source>
</evidence>
<dbReference type="EMBL" id="MT254059">
    <property type="protein sequence ID" value="QOE56577.1"/>
    <property type="molecule type" value="Genomic_DNA"/>
</dbReference>
<comment type="function">
    <text evidence="16">Core subunit of the mitochondrial membrane respiratory chain NADH dehydrogenase (Complex I) which catalyzes electron transfer from NADH through the respiratory chain, using ubiquinone as an electron acceptor. Essential for the catalytic activity and assembly of complex I.</text>
</comment>
<organism evidence="18">
    <name type="scientific">Antigona lamellaris</name>
    <dbReference type="NCBI Taxonomy" id="345433"/>
    <lineage>
        <taxon>Eukaryota</taxon>
        <taxon>Metazoa</taxon>
        <taxon>Spiralia</taxon>
        <taxon>Lophotrochozoa</taxon>
        <taxon>Mollusca</taxon>
        <taxon>Bivalvia</taxon>
        <taxon>Autobranchia</taxon>
        <taxon>Heteroconchia</taxon>
        <taxon>Euheterodonta</taxon>
        <taxon>Imparidentia</taxon>
        <taxon>Neoheterodontei</taxon>
        <taxon>Venerida</taxon>
        <taxon>Veneroidea</taxon>
        <taxon>Veneridae</taxon>
        <taxon>Antigona</taxon>
    </lineage>
</organism>
<evidence type="ECO:0000256" key="9">
    <source>
        <dbReference type="ARBA" id="ARBA00022982"/>
    </source>
</evidence>
<keyword evidence="11 16" id="KW-0520">NAD</keyword>
<keyword evidence="5 16" id="KW-0813">Transport</keyword>
<evidence type="ECO:0000256" key="14">
    <source>
        <dbReference type="ARBA" id="ARBA00023136"/>
    </source>
</evidence>
<evidence type="ECO:0000259" key="17">
    <source>
        <dbReference type="Pfam" id="PF00361"/>
    </source>
</evidence>
<feature type="transmembrane region" description="Helical" evidence="16">
    <location>
        <begin position="140"/>
        <end position="160"/>
    </location>
</feature>
<protein>
    <recommendedName>
        <fullName evidence="4 16">NADH-ubiquinone oxidoreductase chain 4</fullName>
        <ecNumber evidence="3 16">7.1.1.2</ecNumber>
    </recommendedName>
</protein>
<comment type="catalytic activity">
    <reaction evidence="15 16">
        <text>a ubiquinone + NADH + 5 H(+)(in) = a ubiquinol + NAD(+) + 4 H(+)(out)</text>
        <dbReference type="Rhea" id="RHEA:29091"/>
        <dbReference type="Rhea" id="RHEA-COMP:9565"/>
        <dbReference type="Rhea" id="RHEA-COMP:9566"/>
        <dbReference type="ChEBI" id="CHEBI:15378"/>
        <dbReference type="ChEBI" id="CHEBI:16389"/>
        <dbReference type="ChEBI" id="CHEBI:17976"/>
        <dbReference type="ChEBI" id="CHEBI:57540"/>
        <dbReference type="ChEBI" id="CHEBI:57945"/>
        <dbReference type="EC" id="7.1.1.2"/>
    </reaction>
</comment>
<evidence type="ECO:0000256" key="15">
    <source>
        <dbReference type="ARBA" id="ARBA00049551"/>
    </source>
</evidence>
<keyword evidence="13 16" id="KW-0496">Mitochondrion</keyword>
<dbReference type="InterPro" id="IPR001750">
    <property type="entry name" value="ND/Mrp_TM"/>
</dbReference>
<keyword evidence="6 16" id="KW-0679">Respiratory chain</keyword>
<dbReference type="GO" id="GO:0015990">
    <property type="term" value="P:electron transport coupled proton transport"/>
    <property type="evidence" value="ECO:0007669"/>
    <property type="project" value="TreeGrafter"/>
</dbReference>
<comment type="similarity">
    <text evidence="2 16">Belongs to the complex I subunit 4 family.</text>
</comment>
<evidence type="ECO:0000256" key="6">
    <source>
        <dbReference type="ARBA" id="ARBA00022660"/>
    </source>
</evidence>
<evidence type="ECO:0000313" key="18">
    <source>
        <dbReference type="EMBL" id="QOE56577.1"/>
    </source>
</evidence>
<evidence type="ECO:0000256" key="7">
    <source>
        <dbReference type="ARBA" id="ARBA00022692"/>
    </source>
</evidence>
<keyword evidence="10 16" id="KW-1133">Transmembrane helix</keyword>
<evidence type="ECO:0000256" key="12">
    <source>
        <dbReference type="ARBA" id="ARBA00023075"/>
    </source>
</evidence>
<keyword evidence="7 16" id="KW-0812">Transmembrane</keyword>
<gene>
    <name evidence="18" type="primary">nad4</name>
</gene>
<feature type="transmembrane region" description="Helical" evidence="16">
    <location>
        <begin position="51"/>
        <end position="71"/>
    </location>
</feature>